<dbReference type="GO" id="GO:0016024">
    <property type="term" value="P:CDP-diacylglycerol biosynthetic process"/>
    <property type="evidence" value="ECO:0007669"/>
    <property type="project" value="TreeGrafter"/>
</dbReference>
<evidence type="ECO:0000256" key="5">
    <source>
        <dbReference type="ARBA" id="ARBA00010185"/>
    </source>
</evidence>
<evidence type="ECO:0000313" key="26">
    <source>
        <dbReference type="Proteomes" id="UP000190285"/>
    </source>
</evidence>
<evidence type="ECO:0000256" key="9">
    <source>
        <dbReference type="ARBA" id="ARBA00022516"/>
    </source>
</evidence>
<comment type="similarity">
    <text evidence="5">Belongs to the CDS family.</text>
</comment>
<dbReference type="EC" id="2.7.7.41" evidence="6"/>
<evidence type="ECO:0000256" key="7">
    <source>
        <dbReference type="ARBA" id="ARBA00019373"/>
    </source>
</evidence>
<dbReference type="GO" id="GO:0004605">
    <property type="term" value="F:phosphatidate cytidylyltransferase activity"/>
    <property type="evidence" value="ECO:0007669"/>
    <property type="project" value="UniProtKB-EC"/>
</dbReference>
<evidence type="ECO:0000256" key="18">
    <source>
        <dbReference type="ARBA" id="ARBA00029893"/>
    </source>
</evidence>
<keyword evidence="13 24" id="KW-1133">Transmembrane helix</keyword>
<evidence type="ECO:0000256" key="17">
    <source>
        <dbReference type="ARBA" id="ARBA00023264"/>
    </source>
</evidence>
<feature type="transmembrane region" description="Helical" evidence="24">
    <location>
        <begin position="50"/>
        <end position="67"/>
    </location>
</feature>
<dbReference type="AlphaFoldDB" id="A0A1T5LDN7"/>
<organism evidence="25 26">
    <name type="scientific">Maledivibacter halophilus</name>
    <dbReference type="NCBI Taxonomy" id="36842"/>
    <lineage>
        <taxon>Bacteria</taxon>
        <taxon>Bacillati</taxon>
        <taxon>Bacillota</taxon>
        <taxon>Clostridia</taxon>
        <taxon>Peptostreptococcales</taxon>
        <taxon>Caminicellaceae</taxon>
        <taxon>Maledivibacter</taxon>
    </lineage>
</organism>
<keyword evidence="9" id="KW-0444">Lipid biosynthesis</keyword>
<evidence type="ECO:0000256" key="20">
    <source>
        <dbReference type="ARBA" id="ARBA00032253"/>
    </source>
</evidence>
<comment type="subcellular location">
    <subcellularLocation>
        <location evidence="2">Cell membrane</location>
        <topology evidence="2">Multi-pass membrane protein</topology>
    </subcellularLocation>
</comment>
<evidence type="ECO:0000256" key="19">
    <source>
        <dbReference type="ARBA" id="ARBA00031825"/>
    </source>
</evidence>
<feature type="transmembrane region" description="Helical" evidence="24">
    <location>
        <begin position="242"/>
        <end position="260"/>
    </location>
</feature>
<sequence length="261" mass="29494">MLRRILTGVLGVPLLVFIIISGGLVLKISTLLVVIVALREFYMSFHLKNIYPLNYVGYLFTIFMYWSSSRLHINLSFLLIIFTLLIIFLFNKKVTLTDISITLLGFFYISYFLLHIILTSELSSNLIIWYIFIIAWLADTSAYFSGSFMGSKIFGPKKLFPEVSPKKTIEGFIGGILGSVFASLIFSYIFIPNFTTHSIVLGLLGSIISQTGDLVASKIKRFVGIKDFGNVMPGHGGILDRFDSVLLVAPFVYYYTLFFFK</sequence>
<evidence type="ECO:0000256" key="6">
    <source>
        <dbReference type="ARBA" id="ARBA00012487"/>
    </source>
</evidence>
<feature type="transmembrane region" description="Helical" evidence="24">
    <location>
        <begin position="12"/>
        <end position="38"/>
    </location>
</feature>
<keyword evidence="16" id="KW-0594">Phospholipid biosynthesis</keyword>
<name>A0A1T5LDN7_9FIRM</name>
<dbReference type="Proteomes" id="UP000190285">
    <property type="component" value="Unassembled WGS sequence"/>
</dbReference>
<keyword evidence="17" id="KW-1208">Phospholipid metabolism</keyword>
<evidence type="ECO:0000256" key="8">
    <source>
        <dbReference type="ARBA" id="ARBA00022475"/>
    </source>
</evidence>
<evidence type="ECO:0000256" key="10">
    <source>
        <dbReference type="ARBA" id="ARBA00022679"/>
    </source>
</evidence>
<evidence type="ECO:0000256" key="24">
    <source>
        <dbReference type="SAM" id="Phobius"/>
    </source>
</evidence>
<evidence type="ECO:0000256" key="16">
    <source>
        <dbReference type="ARBA" id="ARBA00023209"/>
    </source>
</evidence>
<evidence type="ECO:0000256" key="13">
    <source>
        <dbReference type="ARBA" id="ARBA00022989"/>
    </source>
</evidence>
<evidence type="ECO:0000256" key="3">
    <source>
        <dbReference type="ARBA" id="ARBA00005119"/>
    </source>
</evidence>
<dbReference type="GO" id="GO:0005886">
    <property type="term" value="C:plasma membrane"/>
    <property type="evidence" value="ECO:0007669"/>
    <property type="project" value="UniProtKB-SubCell"/>
</dbReference>
<feature type="transmembrane region" description="Helical" evidence="24">
    <location>
        <begin position="73"/>
        <end position="90"/>
    </location>
</feature>
<evidence type="ECO:0000256" key="11">
    <source>
        <dbReference type="ARBA" id="ARBA00022692"/>
    </source>
</evidence>
<comment type="pathway">
    <text evidence="3">Phospholipid metabolism; CDP-diacylglycerol biosynthesis; CDP-diacylglycerol from sn-glycerol 3-phosphate: step 3/3.</text>
</comment>
<dbReference type="PANTHER" id="PTHR46382">
    <property type="entry name" value="PHOSPHATIDATE CYTIDYLYLTRANSFERASE"/>
    <property type="match status" value="1"/>
</dbReference>
<evidence type="ECO:0000256" key="15">
    <source>
        <dbReference type="ARBA" id="ARBA00023136"/>
    </source>
</evidence>
<comment type="pathway">
    <text evidence="4">Lipid metabolism.</text>
</comment>
<evidence type="ECO:0000256" key="12">
    <source>
        <dbReference type="ARBA" id="ARBA00022695"/>
    </source>
</evidence>
<keyword evidence="12 25" id="KW-0548">Nucleotidyltransferase</keyword>
<evidence type="ECO:0000256" key="14">
    <source>
        <dbReference type="ARBA" id="ARBA00023098"/>
    </source>
</evidence>
<dbReference type="OrthoDB" id="9799199at2"/>
<dbReference type="STRING" id="36842.SAMN02194393_02822"/>
<evidence type="ECO:0000256" key="22">
    <source>
        <dbReference type="ARBA" id="ARBA00032743"/>
    </source>
</evidence>
<dbReference type="EMBL" id="FUZT01000006">
    <property type="protein sequence ID" value="SKC74156.1"/>
    <property type="molecule type" value="Genomic_DNA"/>
</dbReference>
<gene>
    <name evidence="25" type="ORF">SAMN02194393_02822</name>
</gene>
<keyword evidence="15 24" id="KW-0472">Membrane</keyword>
<keyword evidence="14" id="KW-0443">Lipid metabolism</keyword>
<dbReference type="PANTHER" id="PTHR46382:SF1">
    <property type="entry name" value="PHOSPHATIDATE CYTIDYLYLTRANSFERASE"/>
    <property type="match status" value="1"/>
</dbReference>
<keyword evidence="10 25" id="KW-0808">Transferase</keyword>
<dbReference type="RefSeq" id="WP_079492418.1">
    <property type="nucleotide sequence ID" value="NZ_FUZT01000006.1"/>
</dbReference>
<evidence type="ECO:0000256" key="2">
    <source>
        <dbReference type="ARBA" id="ARBA00004651"/>
    </source>
</evidence>
<evidence type="ECO:0000256" key="1">
    <source>
        <dbReference type="ARBA" id="ARBA00001698"/>
    </source>
</evidence>
<keyword evidence="11 24" id="KW-0812">Transmembrane</keyword>
<evidence type="ECO:0000256" key="4">
    <source>
        <dbReference type="ARBA" id="ARBA00005189"/>
    </source>
</evidence>
<evidence type="ECO:0000256" key="21">
    <source>
        <dbReference type="ARBA" id="ARBA00032396"/>
    </source>
</evidence>
<protein>
    <recommendedName>
        <fullName evidence="7">Phosphatidate cytidylyltransferase</fullName>
        <ecNumber evidence="6">2.7.7.41</ecNumber>
    </recommendedName>
    <alternativeName>
        <fullName evidence="20">CDP-DAG synthase</fullName>
    </alternativeName>
    <alternativeName>
        <fullName evidence="22">CDP-DG synthase</fullName>
    </alternativeName>
    <alternativeName>
        <fullName evidence="18">CDP-diacylglycerol synthase</fullName>
    </alternativeName>
    <alternativeName>
        <fullName evidence="21">CDP-diglyceride pyrophosphorylase</fullName>
    </alternativeName>
    <alternativeName>
        <fullName evidence="23">CDP-diglyceride synthase</fullName>
    </alternativeName>
    <alternativeName>
        <fullName evidence="19">CTP:phosphatidate cytidylyltransferase</fullName>
    </alternativeName>
</protein>
<evidence type="ECO:0000256" key="23">
    <source>
        <dbReference type="ARBA" id="ARBA00033406"/>
    </source>
</evidence>
<comment type="catalytic activity">
    <reaction evidence="1">
        <text>a 1,2-diacyl-sn-glycero-3-phosphate + CTP + H(+) = a CDP-1,2-diacyl-sn-glycerol + diphosphate</text>
        <dbReference type="Rhea" id="RHEA:16229"/>
        <dbReference type="ChEBI" id="CHEBI:15378"/>
        <dbReference type="ChEBI" id="CHEBI:33019"/>
        <dbReference type="ChEBI" id="CHEBI:37563"/>
        <dbReference type="ChEBI" id="CHEBI:58332"/>
        <dbReference type="ChEBI" id="CHEBI:58608"/>
        <dbReference type="EC" id="2.7.7.41"/>
    </reaction>
</comment>
<feature type="transmembrane region" description="Helical" evidence="24">
    <location>
        <begin position="102"/>
        <end position="120"/>
    </location>
</feature>
<reference evidence="26" key="1">
    <citation type="submission" date="2017-02" db="EMBL/GenBank/DDBJ databases">
        <authorList>
            <person name="Varghese N."/>
            <person name="Submissions S."/>
        </authorList>
    </citation>
    <scope>NUCLEOTIDE SEQUENCE [LARGE SCALE GENOMIC DNA]</scope>
    <source>
        <strain evidence="26">M1</strain>
    </source>
</reference>
<feature type="transmembrane region" description="Helical" evidence="24">
    <location>
        <begin position="171"/>
        <end position="191"/>
    </location>
</feature>
<accession>A0A1T5LDN7</accession>
<keyword evidence="8" id="KW-1003">Cell membrane</keyword>
<dbReference type="Pfam" id="PF01148">
    <property type="entry name" value="CTP_transf_1"/>
    <property type="match status" value="1"/>
</dbReference>
<feature type="transmembrane region" description="Helical" evidence="24">
    <location>
        <begin position="126"/>
        <end position="150"/>
    </location>
</feature>
<evidence type="ECO:0000313" key="25">
    <source>
        <dbReference type="EMBL" id="SKC74156.1"/>
    </source>
</evidence>
<proteinExistence type="inferred from homology"/>
<keyword evidence="26" id="KW-1185">Reference proteome</keyword>